<sequence length="348" mass="39058">MASIRQLPRSAASSSGILRIDTTVPSTLSSQGLWSIEEIPGKGLGLVALRRMMPGTLIISEAPLITTTSITSLSPTRTEFELSEALASLPLDQQEAYISLHNNHAETDPAHPLAGIVRSNVYPLGANAKVGGIFLNISRINHSCAPNAVQYWNDLLGRETVYAVKPIDIGEEITLAYYLGGSSVERRQVLLEQFGFWCCCHLCSLPADELAISDRRHERAQELDRLIGDPERCENEPDTVMIACREMFEIFEQESVQDGRLARLFYDAFQLCNLHSDLARSQCFAEFYYEAKLNSEGAGSHNVLEMLAVRQRPQSHDSYGITNRWKSSVKDRPEFANVDEFRTWLWKY</sequence>
<gene>
    <name evidence="2" type="ORF">GcM1_222038</name>
</gene>
<dbReference type="Gene3D" id="2.170.270.10">
    <property type="entry name" value="SET domain"/>
    <property type="match status" value="1"/>
</dbReference>
<dbReference type="PANTHER" id="PTHR47332:SF4">
    <property type="entry name" value="SET DOMAIN-CONTAINING PROTEIN 5"/>
    <property type="match status" value="1"/>
</dbReference>
<dbReference type="InterPro" id="IPR046341">
    <property type="entry name" value="SET_dom_sf"/>
</dbReference>
<dbReference type="EMBL" id="MCBS01022247">
    <property type="protein sequence ID" value="RKF77079.1"/>
    <property type="molecule type" value="Genomic_DNA"/>
</dbReference>
<evidence type="ECO:0000259" key="1">
    <source>
        <dbReference type="PROSITE" id="PS50280"/>
    </source>
</evidence>
<protein>
    <submittedName>
        <fullName evidence="2">SET domain-containing protein 5</fullName>
    </submittedName>
</protein>
<reference evidence="2 3" key="1">
    <citation type="journal article" date="2018" name="BMC Genomics">
        <title>Comparative genome analyses reveal sequence features reflecting distinct modes of host-adaptation between dicot and monocot powdery mildew.</title>
        <authorList>
            <person name="Wu Y."/>
            <person name="Ma X."/>
            <person name="Pan Z."/>
            <person name="Kale S.D."/>
            <person name="Song Y."/>
            <person name="King H."/>
            <person name="Zhang Q."/>
            <person name="Presley C."/>
            <person name="Deng X."/>
            <person name="Wei C.I."/>
            <person name="Xiao S."/>
        </authorList>
    </citation>
    <scope>NUCLEOTIDE SEQUENCE [LARGE SCALE GENOMIC DNA]</scope>
    <source>
        <strain evidence="2">UMSG1</strain>
    </source>
</reference>
<proteinExistence type="predicted"/>
<organism evidence="2 3">
    <name type="scientific">Golovinomyces cichoracearum</name>
    <dbReference type="NCBI Taxonomy" id="62708"/>
    <lineage>
        <taxon>Eukaryota</taxon>
        <taxon>Fungi</taxon>
        <taxon>Dikarya</taxon>
        <taxon>Ascomycota</taxon>
        <taxon>Pezizomycotina</taxon>
        <taxon>Leotiomycetes</taxon>
        <taxon>Erysiphales</taxon>
        <taxon>Erysiphaceae</taxon>
        <taxon>Golovinomyces</taxon>
    </lineage>
</organism>
<feature type="domain" description="SET" evidence="1">
    <location>
        <begin position="32"/>
        <end position="178"/>
    </location>
</feature>
<dbReference type="PANTHER" id="PTHR47332">
    <property type="entry name" value="SET DOMAIN-CONTAINING PROTEIN 5"/>
    <property type="match status" value="1"/>
</dbReference>
<dbReference type="InterPro" id="IPR053185">
    <property type="entry name" value="SET_domain_protein"/>
</dbReference>
<dbReference type="PROSITE" id="PS50280">
    <property type="entry name" value="SET"/>
    <property type="match status" value="1"/>
</dbReference>
<dbReference type="AlphaFoldDB" id="A0A420IR90"/>
<comment type="caution">
    <text evidence="2">The sequence shown here is derived from an EMBL/GenBank/DDBJ whole genome shotgun (WGS) entry which is preliminary data.</text>
</comment>
<evidence type="ECO:0000313" key="3">
    <source>
        <dbReference type="Proteomes" id="UP000285326"/>
    </source>
</evidence>
<dbReference type="InterPro" id="IPR001214">
    <property type="entry name" value="SET_dom"/>
</dbReference>
<accession>A0A420IR90</accession>
<dbReference type="SUPFAM" id="SSF82199">
    <property type="entry name" value="SET domain"/>
    <property type="match status" value="1"/>
</dbReference>
<dbReference type="SMART" id="SM00317">
    <property type="entry name" value="SET"/>
    <property type="match status" value="1"/>
</dbReference>
<dbReference type="Pfam" id="PF00856">
    <property type="entry name" value="SET"/>
    <property type="match status" value="1"/>
</dbReference>
<name>A0A420IR90_9PEZI</name>
<dbReference type="Proteomes" id="UP000285326">
    <property type="component" value="Unassembled WGS sequence"/>
</dbReference>
<evidence type="ECO:0000313" key="2">
    <source>
        <dbReference type="EMBL" id="RKF77079.1"/>
    </source>
</evidence>
<dbReference type="CDD" id="cd20071">
    <property type="entry name" value="SET_SMYD"/>
    <property type="match status" value="1"/>
</dbReference>